<accession>A0A6B0U4E2</accession>
<dbReference type="EMBL" id="GIFC01005266">
    <property type="protein sequence ID" value="MXU87349.1"/>
    <property type="molecule type" value="Transcribed_RNA"/>
</dbReference>
<proteinExistence type="predicted"/>
<protein>
    <submittedName>
        <fullName evidence="1">Putative secreted protein</fullName>
    </submittedName>
</protein>
<sequence length="96" mass="10175">MTSHVLLMSQRTFCGVGASALCLWSSVSPQNAFIEVRGGMNMRDDEASVYSSMGVKATQSGAATPSTSEHGLPFSVSSDALMSALHVDVSNFPFVW</sequence>
<evidence type="ECO:0000313" key="1">
    <source>
        <dbReference type="EMBL" id="MXU87349.1"/>
    </source>
</evidence>
<reference evidence="1" key="1">
    <citation type="submission" date="2019-12" db="EMBL/GenBank/DDBJ databases">
        <title>An insight into the sialome of adult female Ixodes ricinus ticks feeding for 6 days.</title>
        <authorList>
            <person name="Perner J."/>
            <person name="Ribeiro J.M.C."/>
        </authorList>
    </citation>
    <scope>NUCLEOTIDE SEQUENCE</scope>
    <source>
        <strain evidence="1">Semi-engorged</strain>
        <tissue evidence="1">Salivary glands</tissue>
    </source>
</reference>
<dbReference type="AlphaFoldDB" id="A0A6B0U4E2"/>
<organism evidence="1">
    <name type="scientific">Ixodes ricinus</name>
    <name type="common">Common tick</name>
    <name type="synonym">Acarus ricinus</name>
    <dbReference type="NCBI Taxonomy" id="34613"/>
    <lineage>
        <taxon>Eukaryota</taxon>
        <taxon>Metazoa</taxon>
        <taxon>Ecdysozoa</taxon>
        <taxon>Arthropoda</taxon>
        <taxon>Chelicerata</taxon>
        <taxon>Arachnida</taxon>
        <taxon>Acari</taxon>
        <taxon>Parasitiformes</taxon>
        <taxon>Ixodida</taxon>
        <taxon>Ixodoidea</taxon>
        <taxon>Ixodidae</taxon>
        <taxon>Ixodinae</taxon>
        <taxon>Ixodes</taxon>
    </lineage>
</organism>
<name>A0A6B0U4E2_IXORI</name>